<dbReference type="Proteomes" id="UP000018936">
    <property type="component" value="Unassembled WGS sequence"/>
</dbReference>
<evidence type="ECO:0000313" key="2">
    <source>
        <dbReference type="Proteomes" id="UP000018936"/>
    </source>
</evidence>
<reference evidence="1 2" key="1">
    <citation type="journal article" date="2013" name="Proc. Natl. Acad. Sci. U.S.A.">
        <title>The king cobra genome reveals dynamic gene evolution and adaptation in the snake venom system.</title>
        <authorList>
            <person name="Vonk F.J."/>
            <person name="Casewell N.R."/>
            <person name="Henkel C.V."/>
            <person name="Heimberg A.M."/>
            <person name="Jansen H.J."/>
            <person name="McCleary R.J."/>
            <person name="Kerkkamp H.M."/>
            <person name="Vos R.A."/>
            <person name="Guerreiro I."/>
            <person name="Calvete J.J."/>
            <person name="Wuster W."/>
            <person name="Woods A.E."/>
            <person name="Logan J.M."/>
            <person name="Harrison R.A."/>
            <person name="Castoe T.A."/>
            <person name="de Koning A.P."/>
            <person name="Pollock D.D."/>
            <person name="Yandell M."/>
            <person name="Calderon D."/>
            <person name="Renjifo C."/>
            <person name="Currier R.B."/>
            <person name="Salgado D."/>
            <person name="Pla D."/>
            <person name="Sanz L."/>
            <person name="Hyder A.S."/>
            <person name="Ribeiro J.M."/>
            <person name="Arntzen J.W."/>
            <person name="van den Thillart G.E."/>
            <person name="Boetzer M."/>
            <person name="Pirovano W."/>
            <person name="Dirks R.P."/>
            <person name="Spaink H.P."/>
            <person name="Duboule D."/>
            <person name="McGlinn E."/>
            <person name="Kini R.M."/>
            <person name="Richardson M.K."/>
        </authorList>
    </citation>
    <scope>NUCLEOTIDE SEQUENCE</scope>
    <source>
        <tissue evidence="1">Blood</tissue>
    </source>
</reference>
<name>V8P904_OPHHA</name>
<comment type="caution">
    <text evidence="1">The sequence shown here is derived from an EMBL/GenBank/DDBJ whole genome shotgun (WGS) entry which is preliminary data.</text>
</comment>
<feature type="non-terminal residue" evidence="1">
    <location>
        <position position="1"/>
    </location>
</feature>
<gene>
    <name evidence="1" type="ORF">L345_03739</name>
</gene>
<keyword evidence="2" id="KW-1185">Reference proteome</keyword>
<proteinExistence type="predicted"/>
<organism evidence="1 2">
    <name type="scientific">Ophiophagus hannah</name>
    <name type="common">King cobra</name>
    <name type="synonym">Naja hannah</name>
    <dbReference type="NCBI Taxonomy" id="8665"/>
    <lineage>
        <taxon>Eukaryota</taxon>
        <taxon>Metazoa</taxon>
        <taxon>Chordata</taxon>
        <taxon>Craniata</taxon>
        <taxon>Vertebrata</taxon>
        <taxon>Euteleostomi</taxon>
        <taxon>Lepidosauria</taxon>
        <taxon>Squamata</taxon>
        <taxon>Bifurcata</taxon>
        <taxon>Unidentata</taxon>
        <taxon>Episquamata</taxon>
        <taxon>Toxicofera</taxon>
        <taxon>Serpentes</taxon>
        <taxon>Colubroidea</taxon>
        <taxon>Elapidae</taxon>
        <taxon>Elapinae</taxon>
        <taxon>Ophiophagus</taxon>
    </lineage>
</organism>
<dbReference type="EMBL" id="AZIM01000549">
    <property type="protein sequence ID" value="ETE70456.1"/>
    <property type="molecule type" value="Genomic_DNA"/>
</dbReference>
<evidence type="ECO:0000313" key="1">
    <source>
        <dbReference type="EMBL" id="ETE70456.1"/>
    </source>
</evidence>
<sequence length="68" mass="7952">MHAPYRPLRNGMRSTVDICIYDVPWCCFHFQLFLVEKAGRRILFMAGLLVQPLCSSRRPYTQGWGSNF</sequence>
<accession>V8P904</accession>
<dbReference type="AlphaFoldDB" id="V8P904"/>
<protein>
    <submittedName>
        <fullName evidence="1">Uncharacterized protein</fullName>
    </submittedName>
</protein>